<dbReference type="RefSeq" id="WP_236337057.1">
    <property type="nucleotide sequence ID" value="NZ_JAKIJS010000001.1"/>
</dbReference>
<proteinExistence type="predicted"/>
<evidence type="ECO:0000256" key="1">
    <source>
        <dbReference type="SAM" id="Phobius"/>
    </source>
</evidence>
<evidence type="ECO:0000313" key="2">
    <source>
        <dbReference type="EMBL" id="MCF6138838.1"/>
    </source>
</evidence>
<reference evidence="2 3" key="1">
    <citation type="submission" date="2022-01" db="EMBL/GenBank/DDBJ databases">
        <title>Alkalihalobacillus sp. EGI L200015, a novel bacterium isolated from a salt lake sediment.</title>
        <authorList>
            <person name="Gao L."/>
            <person name="Fang B.-Z."/>
            <person name="Li W.-J."/>
        </authorList>
    </citation>
    <scope>NUCLEOTIDE SEQUENCE [LARGE SCALE GENOMIC DNA]</scope>
    <source>
        <strain evidence="2 3">KCTC 12718</strain>
    </source>
</reference>
<evidence type="ECO:0000313" key="3">
    <source>
        <dbReference type="Proteomes" id="UP001649381"/>
    </source>
</evidence>
<comment type="caution">
    <text evidence="2">The sequence shown here is derived from an EMBL/GenBank/DDBJ whole genome shotgun (WGS) entry which is preliminary data.</text>
</comment>
<name>A0ABS9H1G5_9BACL</name>
<feature type="transmembrane region" description="Helical" evidence="1">
    <location>
        <begin position="42"/>
        <end position="61"/>
    </location>
</feature>
<organism evidence="2 3">
    <name type="scientific">Pseudalkalibacillus berkeleyi</name>
    <dbReference type="NCBI Taxonomy" id="1069813"/>
    <lineage>
        <taxon>Bacteria</taxon>
        <taxon>Bacillati</taxon>
        <taxon>Bacillota</taxon>
        <taxon>Bacilli</taxon>
        <taxon>Bacillales</taxon>
        <taxon>Fictibacillaceae</taxon>
        <taxon>Pseudalkalibacillus</taxon>
    </lineage>
</organism>
<keyword evidence="1" id="KW-0812">Transmembrane</keyword>
<accession>A0ABS9H1G5</accession>
<gene>
    <name evidence="2" type="ORF">L2716_13960</name>
</gene>
<evidence type="ECO:0008006" key="4">
    <source>
        <dbReference type="Google" id="ProtNLM"/>
    </source>
</evidence>
<sequence length="361" mass="41253">MSNFKREVEKINIPNNLHDRAKLGVKHAKNDLKGKNNTKKRLSLIAASCLITFSAITYTPVGAAIKQAYDKIFESQHIDDPGLKVALKDGHGQTISQTYYDKQNDIAVNFENVMTDNAETKLLLTFNSNTTDLENYYIDIYEGTSKVYLITDDGQRQELDNIGWGSRHYNKEENKVATALSFDSIKEYEGQNIRIEIENITIWDKKGMDEVKTVWPLEFNLDKSYITDREIVEMNKEFTFKNETYTIERVEYSELETRLVIRGSDMIYTDQDGNQYQTKSKLEHQFLNARQINQGSGYTVAEGKSGVFLDASGERIVPNFSKGEIESKLGVFIMVFAPVKDRSNVVLEVGEDMEIPLIVEE</sequence>
<keyword evidence="1" id="KW-1133">Transmembrane helix</keyword>
<dbReference type="EMBL" id="JAKIJS010000001">
    <property type="protein sequence ID" value="MCF6138838.1"/>
    <property type="molecule type" value="Genomic_DNA"/>
</dbReference>
<keyword evidence="1" id="KW-0472">Membrane</keyword>
<dbReference type="Proteomes" id="UP001649381">
    <property type="component" value="Unassembled WGS sequence"/>
</dbReference>
<protein>
    <recommendedName>
        <fullName evidence="4">DUF4179 domain-containing protein</fullName>
    </recommendedName>
</protein>
<keyword evidence="3" id="KW-1185">Reference proteome</keyword>